<dbReference type="InterPro" id="IPR004435">
    <property type="entry name" value="MobB_dom"/>
</dbReference>
<dbReference type="PANTHER" id="PTHR40072:SF1">
    <property type="entry name" value="MOLYBDOPTERIN-GUANINE DINUCLEOTIDE BIOSYNTHESIS ADAPTER PROTEIN"/>
    <property type="match status" value="1"/>
</dbReference>
<dbReference type="InterPro" id="IPR027417">
    <property type="entry name" value="P-loop_NTPase"/>
</dbReference>
<dbReference type="Proteomes" id="UP000220752">
    <property type="component" value="Unassembled WGS sequence"/>
</dbReference>
<organism evidence="2 3">
    <name type="scientific">Faecalibacterium langellae</name>
    <dbReference type="NCBI Taxonomy" id="3435293"/>
    <lineage>
        <taxon>Bacteria</taxon>
        <taxon>Bacillati</taxon>
        <taxon>Bacillota</taxon>
        <taxon>Clostridia</taxon>
        <taxon>Eubacteriales</taxon>
        <taxon>Oscillospiraceae</taxon>
        <taxon>Faecalibacterium</taxon>
    </lineage>
</organism>
<dbReference type="EMBL" id="NMTQ01000020">
    <property type="protein sequence ID" value="PDX59329.1"/>
    <property type="molecule type" value="Genomic_DNA"/>
</dbReference>
<dbReference type="Gene3D" id="3.40.50.300">
    <property type="entry name" value="P-loop containing nucleotide triphosphate hydrolases"/>
    <property type="match status" value="1"/>
</dbReference>
<dbReference type="PANTHER" id="PTHR40072">
    <property type="entry name" value="MOLYBDOPTERIN-GUANINE DINUCLEOTIDE BIOSYNTHESIS ADAPTER PROTEIN-RELATED"/>
    <property type="match status" value="1"/>
</dbReference>
<accession>A0A2A6ZD84</accession>
<evidence type="ECO:0000259" key="1">
    <source>
        <dbReference type="Pfam" id="PF03205"/>
    </source>
</evidence>
<evidence type="ECO:0000313" key="3">
    <source>
        <dbReference type="Proteomes" id="UP000220752"/>
    </source>
</evidence>
<reference evidence="2 3" key="1">
    <citation type="journal article" date="2017" name="Front. Microbiol.">
        <title>New Insights into the Diversity of the Genus Faecalibacterium.</title>
        <authorList>
            <person name="Benevides L."/>
            <person name="Burman S."/>
            <person name="Martin R."/>
            <person name="Robert V."/>
            <person name="Thomas M."/>
            <person name="Miquel S."/>
            <person name="Chain F."/>
            <person name="Sokol H."/>
            <person name="Bermudez-Humaran L.G."/>
            <person name="Morrison M."/>
            <person name="Langella P."/>
            <person name="Azevedo V.A."/>
            <person name="Chatel J.M."/>
            <person name="Soares S."/>
        </authorList>
    </citation>
    <scope>NUCLEOTIDE SEQUENCE [LARGE SCALE GENOMIC DNA]</scope>
    <source>
        <strain evidence="3">CNCM I-4540</strain>
    </source>
</reference>
<dbReference type="SUPFAM" id="SSF52540">
    <property type="entry name" value="P-loop containing nucleoside triphosphate hydrolases"/>
    <property type="match status" value="1"/>
</dbReference>
<protein>
    <submittedName>
        <fullName evidence="2">Molybdopterin-guanine dinucleotide biosynthesis protein MobB</fullName>
    </submittedName>
</protein>
<proteinExistence type="predicted"/>
<dbReference type="AlphaFoldDB" id="A0A2A6ZD84"/>
<name>A0A2A6ZD84_9FIRM</name>
<dbReference type="GO" id="GO:0006777">
    <property type="term" value="P:Mo-molybdopterin cofactor biosynthetic process"/>
    <property type="evidence" value="ECO:0007669"/>
    <property type="project" value="InterPro"/>
</dbReference>
<comment type="caution">
    <text evidence="2">The sequence shown here is derived from an EMBL/GenBank/DDBJ whole genome shotgun (WGS) entry which is preliminary data.</text>
</comment>
<gene>
    <name evidence="2" type="ORF">CGS46_05010</name>
</gene>
<dbReference type="InterPro" id="IPR052539">
    <property type="entry name" value="MGD_biosynthesis_adapter"/>
</dbReference>
<feature type="domain" description="Molybdopterin-guanine dinucleotide biosynthesis protein B (MobB)" evidence="1">
    <location>
        <begin position="38"/>
        <end position="148"/>
    </location>
</feature>
<evidence type="ECO:0000313" key="2">
    <source>
        <dbReference type="EMBL" id="PDX59329.1"/>
    </source>
</evidence>
<sequence length="186" mass="19927">MRSEPAVFADGIKRRVILLYSEQKQALAAELSFKHPAVLAVSGSAGSGKTALLAALLPVLKSRGLKVGVIREADDLRLPAETDRLHEAGAEGVAVFTAGRYLLTEQFRLNEQDLLALFERHGYDLVLLEGFGDSGWAKIEVVRSSVSPVGTAFQPMAIVGDVPGADFALDDPAALADWIENQMPSL</sequence>
<dbReference type="GO" id="GO:0005525">
    <property type="term" value="F:GTP binding"/>
    <property type="evidence" value="ECO:0007669"/>
    <property type="project" value="InterPro"/>
</dbReference>
<keyword evidence="3" id="KW-1185">Reference proteome</keyword>
<dbReference type="Pfam" id="PF03205">
    <property type="entry name" value="MobB"/>
    <property type="match status" value="1"/>
</dbReference>